<dbReference type="PANTHER" id="PTHR47331">
    <property type="entry name" value="PHD-TYPE DOMAIN-CONTAINING PROTEIN"/>
    <property type="match status" value="1"/>
</dbReference>
<name>A0A6P7G8E0_DIAVI</name>
<dbReference type="AlphaFoldDB" id="A0A6P7G8E0"/>
<evidence type="ECO:0000313" key="1">
    <source>
        <dbReference type="RefSeq" id="XP_028141103.1"/>
    </source>
</evidence>
<feature type="non-terminal residue" evidence="1">
    <location>
        <position position="317"/>
    </location>
</feature>
<dbReference type="PANTHER" id="PTHR47331:SF1">
    <property type="entry name" value="GAG-LIKE PROTEIN"/>
    <property type="match status" value="1"/>
</dbReference>
<dbReference type="OrthoDB" id="8034802at2759"/>
<dbReference type="Gene3D" id="2.40.70.10">
    <property type="entry name" value="Acid Proteases"/>
    <property type="match status" value="1"/>
</dbReference>
<accession>A0A6P7G8E0</accession>
<gene>
    <name evidence="1" type="primary">LOC114335132</name>
</gene>
<dbReference type="InterPro" id="IPR021109">
    <property type="entry name" value="Peptidase_aspartic_dom_sf"/>
</dbReference>
<sequence>MNCAFCKQNHYIRNCSEFLKLSPAERHTNAKRLKLCVNCLRSGHVNTVCRLSNCRRCNGRHNTLLHIQRNENENGRRETNTPENSNVSFTCSNFSRENVLLATALVQVTDKFNKSHTVRALLDSGSQSSFISSKLCDILNLETESIDMVVVGINSSKSQIKKKCEISVEALHSAYSVKLSCLIINEITGIQPTTVIDVNRLNIPKNIILADPEFYIPGPIELLIGANLFWKLMHVCQIRLGSDQPVLQKTSFGWIMSGNIAEKSNVSHCNLSLNCDIQNQLGKFWLLEECATKPAISEEETLCEQHFVEHTKRDAET</sequence>
<reference evidence="1" key="1">
    <citation type="submission" date="2025-08" db="UniProtKB">
        <authorList>
            <consortium name="RefSeq"/>
        </authorList>
    </citation>
    <scope>IDENTIFICATION</scope>
    <source>
        <tissue evidence="1">Whole insect</tissue>
    </source>
</reference>
<organism evidence="1">
    <name type="scientific">Diabrotica virgifera virgifera</name>
    <name type="common">western corn rootworm</name>
    <dbReference type="NCBI Taxonomy" id="50390"/>
    <lineage>
        <taxon>Eukaryota</taxon>
        <taxon>Metazoa</taxon>
        <taxon>Ecdysozoa</taxon>
        <taxon>Arthropoda</taxon>
        <taxon>Hexapoda</taxon>
        <taxon>Insecta</taxon>
        <taxon>Pterygota</taxon>
        <taxon>Neoptera</taxon>
        <taxon>Endopterygota</taxon>
        <taxon>Coleoptera</taxon>
        <taxon>Polyphaga</taxon>
        <taxon>Cucujiformia</taxon>
        <taxon>Chrysomeloidea</taxon>
        <taxon>Chrysomelidae</taxon>
        <taxon>Galerucinae</taxon>
        <taxon>Diabroticina</taxon>
        <taxon>Diabroticites</taxon>
        <taxon>Diabrotica</taxon>
    </lineage>
</organism>
<dbReference type="RefSeq" id="XP_028141103.1">
    <property type="nucleotide sequence ID" value="XM_028285302.1"/>
</dbReference>
<dbReference type="InParanoid" id="A0A6P7G8E0"/>
<proteinExistence type="predicted"/>
<dbReference type="SUPFAM" id="SSF50630">
    <property type="entry name" value="Acid proteases"/>
    <property type="match status" value="1"/>
</dbReference>
<protein>
    <submittedName>
        <fullName evidence="1">Uncharacterized protein LOC114335132</fullName>
    </submittedName>
</protein>